<protein>
    <submittedName>
        <fullName evidence="1">Uncharacterized protein</fullName>
    </submittedName>
</protein>
<name>A0A0E9UUW8_ANGAN</name>
<accession>A0A0E9UUW8</accession>
<reference evidence="1" key="2">
    <citation type="journal article" date="2015" name="Fish Shellfish Immunol.">
        <title>Early steps in the European eel (Anguilla anguilla)-Vibrio vulnificus interaction in the gills: Role of the RtxA13 toxin.</title>
        <authorList>
            <person name="Callol A."/>
            <person name="Pajuelo D."/>
            <person name="Ebbesson L."/>
            <person name="Teles M."/>
            <person name="MacKenzie S."/>
            <person name="Amaro C."/>
        </authorList>
    </citation>
    <scope>NUCLEOTIDE SEQUENCE</scope>
</reference>
<proteinExistence type="predicted"/>
<dbReference type="AlphaFoldDB" id="A0A0E9UUW8"/>
<dbReference type="EMBL" id="GBXM01039026">
    <property type="protein sequence ID" value="JAH69551.1"/>
    <property type="molecule type" value="Transcribed_RNA"/>
</dbReference>
<organism evidence="1">
    <name type="scientific">Anguilla anguilla</name>
    <name type="common">European freshwater eel</name>
    <name type="synonym">Muraena anguilla</name>
    <dbReference type="NCBI Taxonomy" id="7936"/>
    <lineage>
        <taxon>Eukaryota</taxon>
        <taxon>Metazoa</taxon>
        <taxon>Chordata</taxon>
        <taxon>Craniata</taxon>
        <taxon>Vertebrata</taxon>
        <taxon>Euteleostomi</taxon>
        <taxon>Actinopterygii</taxon>
        <taxon>Neopterygii</taxon>
        <taxon>Teleostei</taxon>
        <taxon>Anguilliformes</taxon>
        <taxon>Anguillidae</taxon>
        <taxon>Anguilla</taxon>
    </lineage>
</organism>
<sequence length="51" mass="5809">MCVHSVIAPLHAVFHWWCQVQQSDIQVKVKVFKYVNAHKGNCMPNTKKASA</sequence>
<reference evidence="1" key="1">
    <citation type="submission" date="2014-11" db="EMBL/GenBank/DDBJ databases">
        <authorList>
            <person name="Amaro Gonzalez C."/>
        </authorList>
    </citation>
    <scope>NUCLEOTIDE SEQUENCE</scope>
</reference>
<evidence type="ECO:0000313" key="1">
    <source>
        <dbReference type="EMBL" id="JAH69551.1"/>
    </source>
</evidence>